<keyword evidence="3" id="KW-1185">Reference proteome</keyword>
<protein>
    <recommendedName>
        <fullName evidence="4">Methyltransferase-like protein 4</fullName>
    </recommendedName>
</protein>
<dbReference type="PANTHER" id="PTHR12829">
    <property type="entry name" value="N6-ADENOSINE-METHYLTRANSFERASE"/>
    <property type="match status" value="1"/>
</dbReference>
<dbReference type="InterPro" id="IPR002052">
    <property type="entry name" value="DNA_methylase_N6_adenine_CS"/>
</dbReference>
<organism evidence="2 3">
    <name type="scientific">Hemibagrus guttatus</name>
    <dbReference type="NCBI Taxonomy" id="175788"/>
    <lineage>
        <taxon>Eukaryota</taxon>
        <taxon>Metazoa</taxon>
        <taxon>Chordata</taxon>
        <taxon>Craniata</taxon>
        <taxon>Vertebrata</taxon>
        <taxon>Euteleostomi</taxon>
        <taxon>Actinopterygii</taxon>
        <taxon>Neopterygii</taxon>
        <taxon>Teleostei</taxon>
        <taxon>Ostariophysi</taxon>
        <taxon>Siluriformes</taxon>
        <taxon>Bagridae</taxon>
        <taxon>Hemibagrus</taxon>
    </lineage>
</organism>
<dbReference type="GO" id="GO:0003676">
    <property type="term" value="F:nucleic acid binding"/>
    <property type="evidence" value="ECO:0007669"/>
    <property type="project" value="InterPro"/>
</dbReference>
<proteinExistence type="inferred from homology"/>
<dbReference type="PROSITE" id="PS00092">
    <property type="entry name" value="N6_MTASE"/>
    <property type="match status" value="1"/>
</dbReference>
<dbReference type="GO" id="GO:0009007">
    <property type="term" value="F:site-specific DNA-methyltransferase (adenine-specific) activity"/>
    <property type="evidence" value="ECO:0007669"/>
    <property type="project" value="TreeGrafter"/>
</dbReference>
<evidence type="ECO:0000256" key="1">
    <source>
        <dbReference type="PROSITE-ProRule" id="PRU00489"/>
    </source>
</evidence>
<reference evidence="2" key="1">
    <citation type="submission" date="2023-06" db="EMBL/GenBank/DDBJ databases">
        <title>Male Hemibagrus guttatus genome.</title>
        <authorList>
            <person name="Bian C."/>
        </authorList>
    </citation>
    <scope>NUCLEOTIDE SEQUENCE</scope>
    <source>
        <strain evidence="2">Male_cb2023</strain>
        <tissue evidence="2">Muscle</tissue>
    </source>
</reference>
<dbReference type="EMBL" id="JAUCMX010000005">
    <property type="protein sequence ID" value="KAK3546285.1"/>
    <property type="molecule type" value="Genomic_DNA"/>
</dbReference>
<dbReference type="InterPro" id="IPR007757">
    <property type="entry name" value="MT-A70-like"/>
</dbReference>
<dbReference type="PROSITE" id="PS51143">
    <property type="entry name" value="MT_A70"/>
    <property type="match status" value="1"/>
</dbReference>
<gene>
    <name evidence="2" type="ORF">QTP70_025717</name>
</gene>
<comment type="similarity">
    <text evidence="1">Belongs to the MT-A70-like family.</text>
</comment>
<dbReference type="GO" id="GO:0032259">
    <property type="term" value="P:methylation"/>
    <property type="evidence" value="ECO:0007669"/>
    <property type="project" value="InterPro"/>
</dbReference>
<sequence>MSVLLSNERGWLLDACSFINEGFQPCYSVTKGHFRCCFKKQYFNILKPYIGNKCDSDCMIGAQPNTGSHAAGDSRIELKIRKKRKRKRSELNQGELDTEVYHKKVTLINDKPQPVFKNAITCGNFKCFSNPDILEIAALFCYVSVKQVRVLVLEGTQSLLETGHHRSYLTDDLLTVPTKQMPVHECQLAALCDMAKHLLKMENSDAPHVQAVNGHADLDAHLDLFSCLTENPDDFALEVTLMGETYFLPPRSRFLLSDITCLQPLIRSGDKYDLIVLDPPWENKSVKRSNRYSFLPSSQLKLLPVPALSAAGCVVVTWVTNRPRHLRFVREELYPHWGVKLLAEWLWVKVTRKGELVFPLDSPHKKPYEVLLLGRFCANSDNTTRSEVCEIPDQRLIISVPSALHSQKPALSAVLKPYIRPNAKCLEMFARSLQPDWTSWGNEVIKFQHHSYFTTESVKSAHVACSKTIDADPQIDKPACL</sequence>
<dbReference type="AlphaFoldDB" id="A0AAE0R8E6"/>
<dbReference type="GO" id="GO:0005634">
    <property type="term" value="C:nucleus"/>
    <property type="evidence" value="ECO:0007669"/>
    <property type="project" value="TreeGrafter"/>
</dbReference>
<dbReference type="SUPFAM" id="SSF53335">
    <property type="entry name" value="S-adenosyl-L-methionine-dependent methyltransferases"/>
    <property type="match status" value="1"/>
</dbReference>
<dbReference type="InterPro" id="IPR029063">
    <property type="entry name" value="SAM-dependent_MTases_sf"/>
</dbReference>
<comment type="caution">
    <text evidence="2">The sequence shown here is derived from an EMBL/GenBank/DDBJ whole genome shotgun (WGS) entry which is preliminary data.</text>
</comment>
<accession>A0AAE0R8E6</accession>
<evidence type="ECO:0000313" key="2">
    <source>
        <dbReference type="EMBL" id="KAK3546285.1"/>
    </source>
</evidence>
<dbReference type="Proteomes" id="UP001274896">
    <property type="component" value="Unassembled WGS sequence"/>
</dbReference>
<evidence type="ECO:0008006" key="4">
    <source>
        <dbReference type="Google" id="ProtNLM"/>
    </source>
</evidence>
<evidence type="ECO:0000313" key="3">
    <source>
        <dbReference type="Proteomes" id="UP001274896"/>
    </source>
</evidence>
<dbReference type="GO" id="GO:0008173">
    <property type="term" value="F:RNA methyltransferase activity"/>
    <property type="evidence" value="ECO:0007669"/>
    <property type="project" value="TreeGrafter"/>
</dbReference>
<dbReference type="GO" id="GO:0005829">
    <property type="term" value="C:cytosol"/>
    <property type="evidence" value="ECO:0007669"/>
    <property type="project" value="TreeGrafter"/>
</dbReference>
<dbReference type="PANTHER" id="PTHR12829:SF4">
    <property type="entry name" value="N(6)-ADENINE-SPECIFIC METHYLTRANSFERASE METTL4"/>
    <property type="match status" value="1"/>
</dbReference>
<name>A0AAE0R8E6_9TELE</name>
<dbReference type="Pfam" id="PF05063">
    <property type="entry name" value="MT-A70"/>
    <property type="match status" value="1"/>
</dbReference>